<evidence type="ECO:0000256" key="3">
    <source>
        <dbReference type="ARBA" id="ARBA00022475"/>
    </source>
</evidence>
<evidence type="ECO:0000256" key="1">
    <source>
        <dbReference type="ARBA" id="ARBA00004429"/>
    </source>
</evidence>
<comment type="similarity">
    <text evidence="8">Belongs to the TRAP transporter small permease family.</text>
</comment>
<evidence type="ECO:0000256" key="8">
    <source>
        <dbReference type="ARBA" id="ARBA00038436"/>
    </source>
</evidence>
<keyword evidence="7 9" id="KW-0472">Membrane</keyword>
<dbReference type="GO" id="GO:0005886">
    <property type="term" value="C:plasma membrane"/>
    <property type="evidence" value="ECO:0007669"/>
    <property type="project" value="UniProtKB-SubCell"/>
</dbReference>
<keyword evidence="4" id="KW-0997">Cell inner membrane</keyword>
<gene>
    <name evidence="11" type="ORF">IAC50_02585</name>
</gene>
<protein>
    <submittedName>
        <fullName evidence="11">TRAP transporter small permease</fullName>
    </submittedName>
</protein>
<name>A0A9D1L6U9_9FIRM</name>
<keyword evidence="5 9" id="KW-0812">Transmembrane</keyword>
<reference evidence="11" key="2">
    <citation type="journal article" date="2021" name="PeerJ">
        <title>Extensive microbial diversity within the chicken gut microbiome revealed by metagenomics and culture.</title>
        <authorList>
            <person name="Gilroy R."/>
            <person name="Ravi A."/>
            <person name="Getino M."/>
            <person name="Pursley I."/>
            <person name="Horton D.L."/>
            <person name="Alikhan N.F."/>
            <person name="Baker D."/>
            <person name="Gharbi K."/>
            <person name="Hall N."/>
            <person name="Watson M."/>
            <person name="Adriaenssens E.M."/>
            <person name="Foster-Nyarko E."/>
            <person name="Jarju S."/>
            <person name="Secka A."/>
            <person name="Antonio M."/>
            <person name="Oren A."/>
            <person name="Chaudhuri R.R."/>
            <person name="La Ragione R."/>
            <person name="Hildebrand F."/>
            <person name="Pallen M.J."/>
        </authorList>
    </citation>
    <scope>NUCLEOTIDE SEQUENCE</scope>
    <source>
        <strain evidence="11">ChiHcec3-6078</strain>
    </source>
</reference>
<keyword evidence="2" id="KW-0813">Transport</keyword>
<dbReference type="GO" id="GO:0022857">
    <property type="term" value="F:transmembrane transporter activity"/>
    <property type="evidence" value="ECO:0007669"/>
    <property type="project" value="TreeGrafter"/>
</dbReference>
<organism evidence="11 12">
    <name type="scientific">Candidatus Allocopromorpha excrementigallinarum</name>
    <dbReference type="NCBI Taxonomy" id="2840742"/>
    <lineage>
        <taxon>Bacteria</taxon>
        <taxon>Bacillati</taxon>
        <taxon>Bacillota</taxon>
        <taxon>Clostridia</taxon>
        <taxon>Eubacteriales</taxon>
        <taxon>Eubacteriaceae</taxon>
        <taxon>Eubacteriaceae incertae sedis</taxon>
        <taxon>Candidatus Allocopromorpha</taxon>
    </lineage>
</organism>
<comment type="subcellular location">
    <subcellularLocation>
        <location evidence="1">Cell inner membrane</location>
        <topology evidence="1">Multi-pass membrane protein</topology>
    </subcellularLocation>
</comment>
<proteinExistence type="inferred from homology"/>
<dbReference type="Proteomes" id="UP000824090">
    <property type="component" value="Unassembled WGS sequence"/>
</dbReference>
<dbReference type="PANTHER" id="PTHR35011">
    <property type="entry name" value="2,3-DIKETO-L-GULONATE TRAP TRANSPORTER SMALL PERMEASE PROTEIN YIAM"/>
    <property type="match status" value="1"/>
</dbReference>
<dbReference type="InterPro" id="IPR055348">
    <property type="entry name" value="DctQ"/>
</dbReference>
<accession>A0A9D1L6U9</accession>
<dbReference type="EMBL" id="DVMP01000051">
    <property type="protein sequence ID" value="HIU25373.1"/>
    <property type="molecule type" value="Genomic_DNA"/>
</dbReference>
<dbReference type="Pfam" id="PF04290">
    <property type="entry name" value="DctQ"/>
    <property type="match status" value="1"/>
</dbReference>
<evidence type="ECO:0000256" key="6">
    <source>
        <dbReference type="ARBA" id="ARBA00022989"/>
    </source>
</evidence>
<feature type="non-terminal residue" evidence="11">
    <location>
        <position position="1"/>
    </location>
</feature>
<feature type="transmembrane region" description="Helical" evidence="9">
    <location>
        <begin position="53"/>
        <end position="77"/>
    </location>
</feature>
<evidence type="ECO:0000256" key="4">
    <source>
        <dbReference type="ARBA" id="ARBA00022519"/>
    </source>
</evidence>
<keyword evidence="3" id="KW-1003">Cell membrane</keyword>
<evidence type="ECO:0000259" key="10">
    <source>
        <dbReference type="Pfam" id="PF04290"/>
    </source>
</evidence>
<feature type="domain" description="Tripartite ATP-independent periplasmic transporters DctQ component" evidence="10">
    <location>
        <begin position="1"/>
        <end position="120"/>
    </location>
</feature>
<sequence>SRYVFNAPITWAEELVRYMFIWSVMTGAVAAMAEHKHLNVDILPDKLPPRGRLIHDIIVRLVICGYLVCLAVGGWMLIVQDIPQLSPTLRISMSIPYGAIGLCTGIMAIQEIYFVIDDIKKLAGKEGVKA</sequence>
<evidence type="ECO:0000313" key="12">
    <source>
        <dbReference type="Proteomes" id="UP000824090"/>
    </source>
</evidence>
<dbReference type="InterPro" id="IPR007387">
    <property type="entry name" value="TRAP_DctQ"/>
</dbReference>
<dbReference type="AlphaFoldDB" id="A0A9D1L6U9"/>
<evidence type="ECO:0000256" key="5">
    <source>
        <dbReference type="ARBA" id="ARBA00022692"/>
    </source>
</evidence>
<evidence type="ECO:0000256" key="9">
    <source>
        <dbReference type="SAM" id="Phobius"/>
    </source>
</evidence>
<evidence type="ECO:0000256" key="7">
    <source>
        <dbReference type="ARBA" id="ARBA00023136"/>
    </source>
</evidence>
<evidence type="ECO:0000313" key="11">
    <source>
        <dbReference type="EMBL" id="HIU25373.1"/>
    </source>
</evidence>
<feature type="transmembrane region" description="Helical" evidence="9">
    <location>
        <begin position="97"/>
        <end position="116"/>
    </location>
</feature>
<comment type="caution">
    <text evidence="11">The sequence shown here is derived from an EMBL/GenBank/DDBJ whole genome shotgun (WGS) entry which is preliminary data.</text>
</comment>
<dbReference type="PANTHER" id="PTHR35011:SF2">
    <property type="entry name" value="2,3-DIKETO-L-GULONATE TRAP TRANSPORTER SMALL PERMEASE PROTEIN YIAM"/>
    <property type="match status" value="1"/>
</dbReference>
<keyword evidence="6 9" id="KW-1133">Transmembrane helix</keyword>
<evidence type="ECO:0000256" key="2">
    <source>
        <dbReference type="ARBA" id="ARBA00022448"/>
    </source>
</evidence>
<dbReference type="GO" id="GO:0015740">
    <property type="term" value="P:C4-dicarboxylate transport"/>
    <property type="evidence" value="ECO:0007669"/>
    <property type="project" value="TreeGrafter"/>
</dbReference>
<reference evidence="11" key="1">
    <citation type="submission" date="2020-10" db="EMBL/GenBank/DDBJ databases">
        <authorList>
            <person name="Gilroy R."/>
        </authorList>
    </citation>
    <scope>NUCLEOTIDE SEQUENCE</scope>
    <source>
        <strain evidence="11">ChiHcec3-6078</strain>
    </source>
</reference>